<gene>
    <name evidence="3" type="ORF">D9615_002828</name>
</gene>
<dbReference type="PROSITE" id="PS51257">
    <property type="entry name" value="PROKAR_LIPOPROTEIN"/>
    <property type="match status" value="1"/>
</dbReference>
<evidence type="ECO:0000313" key="4">
    <source>
        <dbReference type="Proteomes" id="UP000565441"/>
    </source>
</evidence>
<accession>A0A8H5M6I9</accession>
<evidence type="ECO:0000313" key="3">
    <source>
        <dbReference type="EMBL" id="KAF5382536.1"/>
    </source>
</evidence>
<feature type="compositionally biased region" description="Basic residues" evidence="1">
    <location>
        <begin position="139"/>
        <end position="178"/>
    </location>
</feature>
<feature type="compositionally biased region" description="Basic and acidic residues" evidence="1">
    <location>
        <begin position="122"/>
        <end position="138"/>
    </location>
</feature>
<name>A0A8H5M6I9_9AGAR</name>
<feature type="compositionally biased region" description="Basic and acidic residues" evidence="1">
    <location>
        <begin position="51"/>
        <end position="94"/>
    </location>
</feature>
<evidence type="ECO:0000256" key="2">
    <source>
        <dbReference type="SAM" id="SignalP"/>
    </source>
</evidence>
<keyword evidence="2" id="KW-0732">Signal</keyword>
<feature type="signal peptide" evidence="2">
    <location>
        <begin position="1"/>
        <end position="23"/>
    </location>
</feature>
<dbReference type="OrthoDB" id="10654727at2759"/>
<feature type="chain" id="PRO_5034788822" evidence="2">
    <location>
        <begin position="24"/>
        <end position="184"/>
    </location>
</feature>
<sequence length="184" mass="21460">MVFIQPRFVTLVGLCVIASSCSAALNQECGLAVKRSESSPADSITKFLFPMDKDKDSRGKDSKDSESMDRDSTDKDPKDKESSDKSSNRRRDGSNPRVTPRIWDDTDAAPLSKRSSGSIYPRDYRPRDDWHGWHDRDRKHYRGHRKDRNRGRKHSWNNRKYSHKHSPSHTHIHKHVHVKGRDRW</sequence>
<evidence type="ECO:0000256" key="1">
    <source>
        <dbReference type="SAM" id="MobiDB-lite"/>
    </source>
</evidence>
<protein>
    <submittedName>
        <fullName evidence="3">Uncharacterized protein</fullName>
    </submittedName>
</protein>
<reference evidence="3 4" key="1">
    <citation type="journal article" date="2020" name="ISME J.">
        <title>Uncovering the hidden diversity of litter-decomposition mechanisms in mushroom-forming fungi.</title>
        <authorList>
            <person name="Floudas D."/>
            <person name="Bentzer J."/>
            <person name="Ahren D."/>
            <person name="Johansson T."/>
            <person name="Persson P."/>
            <person name="Tunlid A."/>
        </authorList>
    </citation>
    <scope>NUCLEOTIDE SEQUENCE [LARGE SCALE GENOMIC DNA]</scope>
    <source>
        <strain evidence="3 4">CBS 661.87</strain>
    </source>
</reference>
<organism evidence="3 4">
    <name type="scientific">Tricholomella constricta</name>
    <dbReference type="NCBI Taxonomy" id="117010"/>
    <lineage>
        <taxon>Eukaryota</taxon>
        <taxon>Fungi</taxon>
        <taxon>Dikarya</taxon>
        <taxon>Basidiomycota</taxon>
        <taxon>Agaricomycotina</taxon>
        <taxon>Agaricomycetes</taxon>
        <taxon>Agaricomycetidae</taxon>
        <taxon>Agaricales</taxon>
        <taxon>Tricholomatineae</taxon>
        <taxon>Lyophyllaceae</taxon>
        <taxon>Tricholomella</taxon>
    </lineage>
</organism>
<dbReference type="AlphaFoldDB" id="A0A8H5M6I9"/>
<comment type="caution">
    <text evidence="3">The sequence shown here is derived from an EMBL/GenBank/DDBJ whole genome shotgun (WGS) entry which is preliminary data.</text>
</comment>
<feature type="region of interest" description="Disordered" evidence="1">
    <location>
        <begin position="33"/>
        <end position="184"/>
    </location>
</feature>
<proteinExistence type="predicted"/>
<dbReference type="EMBL" id="JAACJP010000008">
    <property type="protein sequence ID" value="KAF5382536.1"/>
    <property type="molecule type" value="Genomic_DNA"/>
</dbReference>
<keyword evidence="4" id="KW-1185">Reference proteome</keyword>
<dbReference type="Proteomes" id="UP000565441">
    <property type="component" value="Unassembled WGS sequence"/>
</dbReference>